<dbReference type="Proteomes" id="UP000431913">
    <property type="component" value="Unassembled WGS sequence"/>
</dbReference>
<evidence type="ECO:0000313" key="4">
    <source>
        <dbReference type="EMBL" id="MST93023.1"/>
    </source>
</evidence>
<dbReference type="CDD" id="cd00338">
    <property type="entry name" value="Ser_Recombinase"/>
    <property type="match status" value="1"/>
</dbReference>
<dbReference type="Pfam" id="PF00239">
    <property type="entry name" value="Resolvase"/>
    <property type="match status" value="1"/>
</dbReference>
<dbReference type="InterPro" id="IPR025827">
    <property type="entry name" value="Zn_ribbon_recom_dom"/>
</dbReference>
<reference evidence="4 5" key="1">
    <citation type="submission" date="2019-08" db="EMBL/GenBank/DDBJ databases">
        <title>In-depth cultivation of the pig gut microbiome towards novel bacterial diversity and tailored functional studies.</title>
        <authorList>
            <person name="Wylensek D."/>
            <person name="Hitch T.C.A."/>
            <person name="Clavel T."/>
        </authorList>
    </citation>
    <scope>NUCLEOTIDE SEQUENCE [LARGE SCALE GENOMIC DNA]</scope>
    <source>
        <strain evidence="4 5">WCA3-601-WT-6J</strain>
    </source>
</reference>
<name>A0A6I2UAL9_9FIRM</name>
<protein>
    <submittedName>
        <fullName evidence="4">Recombinase family protein</fullName>
    </submittedName>
</protein>
<dbReference type="Gene3D" id="3.90.1750.20">
    <property type="entry name" value="Putative Large Serine Recombinase, Chain B, Domain 2"/>
    <property type="match status" value="1"/>
</dbReference>
<dbReference type="PROSITE" id="PS51736">
    <property type="entry name" value="RECOMBINASES_3"/>
    <property type="match status" value="1"/>
</dbReference>
<feature type="coiled-coil region" evidence="1">
    <location>
        <begin position="447"/>
        <end position="474"/>
    </location>
</feature>
<dbReference type="Gene3D" id="3.40.50.1390">
    <property type="entry name" value="Resolvase, N-terminal catalytic domain"/>
    <property type="match status" value="1"/>
</dbReference>
<dbReference type="RefSeq" id="WP_154523630.1">
    <property type="nucleotide sequence ID" value="NZ_JAETPD010000020.1"/>
</dbReference>
<dbReference type="Pfam" id="PF13408">
    <property type="entry name" value="Zn_ribbon_recom"/>
    <property type="match status" value="1"/>
</dbReference>
<sequence length="538" mass="62105">MKSKMVREIPANPFLRDARKLKKNLRVAAYCRVSTEEEEQQSSFEIQVEYYTNKIASHDNWTLAGIFADDGISGVHVKNRTQFLEMIELCKKKKIDLILTKSISRFARNTLECIQYVRMLKALGIPVIFEKEGINTADMTSEMLLTCLSSFAQAESESISLNVARGKRMGYKQGKFSFRYTNFLGYRKGADGQPEIVPAQADAIQMMFQSYLNGDSLFKIKEALENKGILTATGKKEWTTQAILRILQNEKYMGDVLLQKTFTANFLEGKPRKNNGELPQYYIENNHPAIVTREVFHRVQEEIARRKSKRPASQKKSKTNRGKFTSQYALSERLVCGICGCYYRRVTWNIHGRKQIVWRCINRLEFGKRYCGNSPSIPEEALHAAIVKSVQSLLDGHQEELASCLQETIENYWCDDAATSPLAVQNKLDRLNREFDRLLLLIGDEENVFLEKKLQKINNEILSLKQEVKYTERQNVQNRDKMDKLREVMELLSAENMEITEYSDVLVCRLIEQITVLSKTEIRIRFVGGYEVEQKLLI</sequence>
<organism evidence="4 5">
    <name type="scientific">Ruthenibacterium lactatiformans</name>
    <dbReference type="NCBI Taxonomy" id="1550024"/>
    <lineage>
        <taxon>Bacteria</taxon>
        <taxon>Bacillati</taxon>
        <taxon>Bacillota</taxon>
        <taxon>Clostridia</taxon>
        <taxon>Eubacteriales</taxon>
        <taxon>Oscillospiraceae</taxon>
        <taxon>Ruthenibacterium</taxon>
    </lineage>
</organism>
<dbReference type="AlphaFoldDB" id="A0A6I2UAL9"/>
<accession>A0A6I2UAL9</accession>
<comment type="caution">
    <text evidence="4">The sequence shown here is derived from an EMBL/GenBank/DDBJ whole genome shotgun (WGS) entry which is preliminary data.</text>
</comment>
<dbReference type="EMBL" id="VUNJ01000018">
    <property type="protein sequence ID" value="MST93023.1"/>
    <property type="molecule type" value="Genomic_DNA"/>
</dbReference>
<dbReference type="InterPro" id="IPR038109">
    <property type="entry name" value="DNA_bind_recomb_sf"/>
</dbReference>
<feature type="domain" description="Recombinase" evidence="3">
    <location>
        <begin position="183"/>
        <end position="309"/>
    </location>
</feature>
<feature type="domain" description="Resolvase/invertase-type recombinase catalytic" evidence="2">
    <location>
        <begin position="26"/>
        <end position="174"/>
    </location>
</feature>
<dbReference type="SMART" id="SM00857">
    <property type="entry name" value="Resolvase"/>
    <property type="match status" value="1"/>
</dbReference>
<gene>
    <name evidence="4" type="ORF">FYJ76_13970</name>
</gene>
<dbReference type="InterPro" id="IPR036162">
    <property type="entry name" value="Resolvase-like_N_sf"/>
</dbReference>
<dbReference type="GO" id="GO:0000150">
    <property type="term" value="F:DNA strand exchange activity"/>
    <property type="evidence" value="ECO:0007669"/>
    <property type="project" value="InterPro"/>
</dbReference>
<evidence type="ECO:0000256" key="1">
    <source>
        <dbReference type="SAM" id="Coils"/>
    </source>
</evidence>
<dbReference type="Pfam" id="PF07508">
    <property type="entry name" value="Recombinase"/>
    <property type="match status" value="1"/>
</dbReference>
<evidence type="ECO:0000259" key="2">
    <source>
        <dbReference type="PROSITE" id="PS51736"/>
    </source>
</evidence>
<evidence type="ECO:0000313" key="5">
    <source>
        <dbReference type="Proteomes" id="UP000431913"/>
    </source>
</evidence>
<evidence type="ECO:0000259" key="3">
    <source>
        <dbReference type="PROSITE" id="PS51737"/>
    </source>
</evidence>
<dbReference type="InterPro" id="IPR006119">
    <property type="entry name" value="Resolv_N"/>
</dbReference>
<dbReference type="InterPro" id="IPR011109">
    <property type="entry name" value="DNA_bind_recombinase_dom"/>
</dbReference>
<dbReference type="InterPro" id="IPR050639">
    <property type="entry name" value="SSR_resolvase"/>
</dbReference>
<dbReference type="GO" id="GO:0003677">
    <property type="term" value="F:DNA binding"/>
    <property type="evidence" value="ECO:0007669"/>
    <property type="project" value="InterPro"/>
</dbReference>
<proteinExistence type="predicted"/>
<keyword evidence="1" id="KW-0175">Coiled coil</keyword>
<dbReference type="SUPFAM" id="SSF53041">
    <property type="entry name" value="Resolvase-like"/>
    <property type="match status" value="1"/>
</dbReference>
<dbReference type="PANTHER" id="PTHR30461">
    <property type="entry name" value="DNA-INVERTASE FROM LAMBDOID PROPHAGE"/>
    <property type="match status" value="1"/>
</dbReference>
<dbReference type="PANTHER" id="PTHR30461:SF23">
    <property type="entry name" value="DNA RECOMBINASE-RELATED"/>
    <property type="match status" value="1"/>
</dbReference>
<dbReference type="PROSITE" id="PS51737">
    <property type="entry name" value="RECOMBINASE_DNA_BIND"/>
    <property type="match status" value="1"/>
</dbReference>